<reference evidence="1" key="1">
    <citation type="submission" date="2024-05" db="EMBL/GenBank/DDBJ databases">
        <title>Planctomycetes of the genus Singulisphaera possess chitinolytic capabilities.</title>
        <authorList>
            <person name="Ivanova A."/>
        </authorList>
    </citation>
    <scope>NUCLEOTIDE SEQUENCE</scope>
    <source>
        <strain evidence="1">Ch08T</strain>
    </source>
</reference>
<dbReference type="EMBL" id="CP155447">
    <property type="protein sequence ID" value="XBH04484.1"/>
    <property type="molecule type" value="Genomic_DNA"/>
</dbReference>
<organism evidence="1">
    <name type="scientific">Singulisphaera sp. Ch08</name>
    <dbReference type="NCBI Taxonomy" id="3120278"/>
    <lineage>
        <taxon>Bacteria</taxon>
        <taxon>Pseudomonadati</taxon>
        <taxon>Planctomycetota</taxon>
        <taxon>Planctomycetia</taxon>
        <taxon>Isosphaerales</taxon>
        <taxon>Isosphaeraceae</taxon>
        <taxon>Singulisphaera</taxon>
    </lineage>
</organism>
<proteinExistence type="predicted"/>
<evidence type="ECO:0000313" key="1">
    <source>
        <dbReference type="EMBL" id="XBH04484.1"/>
    </source>
</evidence>
<gene>
    <name evidence="1" type="ORF">V5E97_00275</name>
</gene>
<dbReference type="RefSeq" id="WP_406697247.1">
    <property type="nucleotide sequence ID" value="NZ_CP155447.1"/>
</dbReference>
<evidence type="ECO:0008006" key="2">
    <source>
        <dbReference type="Google" id="ProtNLM"/>
    </source>
</evidence>
<accession>A0AAU7CGU8</accession>
<protein>
    <recommendedName>
        <fullName evidence="2">DUF2283 domain-containing protein</fullName>
    </recommendedName>
</protein>
<sequence length="72" mass="8219">MIGLPDRYSFFIDFDEDPMIGGQQAFYFTAAKLPAEKLVGCRIVDFCFDEERRLIITVEQSTHLDDARGNGQ</sequence>
<name>A0AAU7CGU8_9BACT</name>
<dbReference type="AlphaFoldDB" id="A0AAU7CGU8"/>